<protein>
    <submittedName>
        <fullName evidence="3">Uncharacterized protein</fullName>
    </submittedName>
</protein>
<feature type="region of interest" description="Disordered" evidence="2">
    <location>
        <begin position="29"/>
        <end position="48"/>
    </location>
</feature>
<feature type="compositionally biased region" description="Low complexity" evidence="2">
    <location>
        <begin position="561"/>
        <end position="578"/>
    </location>
</feature>
<proteinExistence type="predicted"/>
<organism evidence="3 4">
    <name type="scientific">Synechococcus phage ACG-2014f</name>
    <dbReference type="NCBI Taxonomy" id="1493511"/>
    <lineage>
        <taxon>Viruses</taxon>
        <taxon>Duplodnaviria</taxon>
        <taxon>Heunggongvirae</taxon>
        <taxon>Uroviricota</taxon>
        <taxon>Caudoviricetes</taxon>
        <taxon>Pantevenvirales</taxon>
        <taxon>Kyanoviridae</taxon>
        <taxon>Atlauavirus</taxon>
        <taxon>Atlauavirus tusconc8</taxon>
    </lineage>
</organism>
<reference evidence="3 4" key="1">
    <citation type="submission" date="2013-12" db="EMBL/GenBank/DDBJ databases">
        <title>Ecological redundancy of diverse viral populations within a natural community.</title>
        <authorList>
            <person name="Gregory A.C."/>
            <person name="LaButti K."/>
            <person name="Copeland A."/>
            <person name="Woyke T."/>
            <person name="Sullivan M.B."/>
        </authorList>
    </citation>
    <scope>NUCLEOTIDE SEQUENCE [LARGE SCALE GENOMIC DNA]</scope>
    <source>
        <strain evidence="3">Syn7803C24</strain>
    </source>
</reference>
<evidence type="ECO:0000313" key="4">
    <source>
        <dbReference type="Proteomes" id="UP000185307"/>
    </source>
</evidence>
<dbReference type="Proteomes" id="UP000185307">
    <property type="component" value="Segment"/>
</dbReference>
<sequence>MSLFTSATSGVDPQTGSYLSKEQRVAMFQSSRGRGGGGSATPEGKRGKVAPQNAIVVANKMAQVVQTLQTNTQETVQAVNVKVQENAQNIENLYKSVQNNRSAEAKEEKAETKLLRGERETALRSGKEKLIEGMSSAVAGLVGVGRSAADAALKPVMGFWEKIKGFLLNIAAAWAIKNLPVIMGYVEDFVSWLGDFKSWLPKSLTGLRGVWSIADNIIRAMWRGFSRIGGTIFRIATWLTRKLFSLLKRIFAPIGRFISRIVGGIVDFLRPIVSRALRGLGDALGGMGNSINRAFGGGGGSSSSLGGVKGGAGVDPGQKAIAGATEEGGGLFARFNRFLKGLTQKGKAAFSKGQELFASGGKKIQQGIGAIQETTTGVKPQPEKHAGWLKKALTPIGDLLPGMKGALSGIGKLVNGVLKVVPGIGFAIDLALNKGINGDDWTTAIVAALGSSVAGGIGIAGGAKIGGGVGFALGTAIPGIGNIVGAAIGAGLGGIIGGIAGGALGDTAARMGLDALNIGESAQSENKPADVSSPGGAMDLEGGAHETVPASSVGATTNNNSTSGMVSSATSGSSTPEGMSEPNGGNTTSVETINLAPNVVDSGKEDSSGKLEVPSMIDDNPFWQTADPASDMYRSFASTEYELVH</sequence>
<evidence type="ECO:0000256" key="1">
    <source>
        <dbReference type="SAM" id="Coils"/>
    </source>
</evidence>
<feature type="region of interest" description="Disordered" evidence="2">
    <location>
        <begin position="1"/>
        <end position="21"/>
    </location>
</feature>
<keyword evidence="1" id="KW-0175">Coiled coil</keyword>
<feature type="coiled-coil region" evidence="1">
    <location>
        <begin position="80"/>
        <end position="120"/>
    </location>
</feature>
<name>A0A0E3G4G2_9CAUD</name>
<gene>
    <name evidence="3" type="ORF">Syn7803C24_10</name>
</gene>
<accession>A0A0E3G4G2</accession>
<feature type="compositionally biased region" description="Polar residues" evidence="2">
    <location>
        <begin position="549"/>
        <end position="560"/>
    </location>
</feature>
<feature type="compositionally biased region" description="Polar residues" evidence="2">
    <location>
        <begin position="1"/>
        <end position="20"/>
    </location>
</feature>
<evidence type="ECO:0000313" key="3">
    <source>
        <dbReference type="EMBL" id="AIX43649.1"/>
    </source>
</evidence>
<evidence type="ECO:0000256" key="2">
    <source>
        <dbReference type="SAM" id="MobiDB-lite"/>
    </source>
</evidence>
<feature type="region of interest" description="Disordered" evidence="2">
    <location>
        <begin position="521"/>
        <end position="590"/>
    </location>
</feature>
<dbReference type="EMBL" id="KJ019151">
    <property type="protein sequence ID" value="AIX43649.1"/>
    <property type="molecule type" value="Genomic_DNA"/>
</dbReference>